<keyword evidence="4" id="KW-1185">Reference proteome</keyword>
<gene>
    <name evidence="3" type="ORF">EPI10_030948</name>
</gene>
<evidence type="ECO:0000313" key="4">
    <source>
        <dbReference type="Proteomes" id="UP000325315"/>
    </source>
</evidence>
<feature type="chain" id="PRO_5023095603" evidence="2">
    <location>
        <begin position="20"/>
        <end position="161"/>
    </location>
</feature>
<dbReference type="PANTHER" id="PTHR46826">
    <property type="match status" value="1"/>
</dbReference>
<comment type="caution">
    <text evidence="3">The sequence shown here is derived from an EMBL/GenBank/DDBJ whole genome shotgun (WGS) entry which is preliminary data.</text>
</comment>
<evidence type="ECO:0000313" key="3">
    <source>
        <dbReference type="EMBL" id="KAA3487096.1"/>
    </source>
</evidence>
<dbReference type="Proteomes" id="UP000325315">
    <property type="component" value="Unassembled WGS sequence"/>
</dbReference>
<organism evidence="3 4">
    <name type="scientific">Gossypium australe</name>
    <dbReference type="NCBI Taxonomy" id="47621"/>
    <lineage>
        <taxon>Eukaryota</taxon>
        <taxon>Viridiplantae</taxon>
        <taxon>Streptophyta</taxon>
        <taxon>Embryophyta</taxon>
        <taxon>Tracheophyta</taxon>
        <taxon>Spermatophyta</taxon>
        <taxon>Magnoliopsida</taxon>
        <taxon>eudicotyledons</taxon>
        <taxon>Gunneridae</taxon>
        <taxon>Pentapetalae</taxon>
        <taxon>rosids</taxon>
        <taxon>malvids</taxon>
        <taxon>Malvales</taxon>
        <taxon>Malvaceae</taxon>
        <taxon>Malvoideae</taxon>
        <taxon>Gossypium</taxon>
    </lineage>
</organism>
<keyword evidence="2" id="KW-0732">Signal</keyword>
<dbReference type="InterPro" id="IPR053240">
    <property type="entry name" value="VTT_domain"/>
</dbReference>
<keyword evidence="1" id="KW-1133">Transmembrane helix</keyword>
<dbReference type="EMBL" id="SMMG02000001">
    <property type="protein sequence ID" value="KAA3487096.1"/>
    <property type="molecule type" value="Genomic_DNA"/>
</dbReference>
<keyword evidence="1" id="KW-0812">Transmembrane</keyword>
<feature type="signal peptide" evidence="2">
    <location>
        <begin position="1"/>
        <end position="19"/>
    </location>
</feature>
<dbReference type="OrthoDB" id="166803at2759"/>
<dbReference type="AlphaFoldDB" id="A0A5B6X0A1"/>
<protein>
    <submittedName>
        <fullName evidence="3">TVP38/TMEM64 family membrane protein</fullName>
    </submittedName>
</protein>
<proteinExistence type="predicted"/>
<evidence type="ECO:0000256" key="2">
    <source>
        <dbReference type="SAM" id="SignalP"/>
    </source>
</evidence>
<sequence>MLQNIGFCCWLGMLPGTWAYVSAGAFGRAIIQEESDFGIGGGNGILTLGLGLLVTAIAAAYVTQLAKDAVKDIEANGPLNGRYYPRVRVCLWPLWRAAIQFTKGGVLIGGDRNLFPPIDALPHSDSLHKPGTIPSLRGPSASKRTLRRLPLRESDLPQQIG</sequence>
<dbReference type="PANTHER" id="PTHR46826:SF1">
    <property type="entry name" value="TVP38_TMEM64 FAMILY MEMBRANE PROTEIN YDJX"/>
    <property type="match status" value="1"/>
</dbReference>
<evidence type="ECO:0000256" key="1">
    <source>
        <dbReference type="SAM" id="Phobius"/>
    </source>
</evidence>
<keyword evidence="1" id="KW-0472">Membrane</keyword>
<feature type="transmembrane region" description="Helical" evidence="1">
    <location>
        <begin position="43"/>
        <end position="62"/>
    </location>
</feature>
<reference evidence="4" key="1">
    <citation type="journal article" date="2019" name="Plant Biotechnol. J.">
        <title>Genome sequencing of the Australian wild diploid species Gossypium australe highlights disease resistance and delayed gland morphogenesis.</title>
        <authorList>
            <person name="Cai Y."/>
            <person name="Cai X."/>
            <person name="Wang Q."/>
            <person name="Wang P."/>
            <person name="Zhang Y."/>
            <person name="Cai C."/>
            <person name="Xu Y."/>
            <person name="Wang K."/>
            <person name="Zhou Z."/>
            <person name="Wang C."/>
            <person name="Geng S."/>
            <person name="Li B."/>
            <person name="Dong Q."/>
            <person name="Hou Y."/>
            <person name="Wang H."/>
            <person name="Ai P."/>
            <person name="Liu Z."/>
            <person name="Yi F."/>
            <person name="Sun M."/>
            <person name="An G."/>
            <person name="Cheng J."/>
            <person name="Zhang Y."/>
            <person name="Shi Q."/>
            <person name="Xie Y."/>
            <person name="Shi X."/>
            <person name="Chang Y."/>
            <person name="Huang F."/>
            <person name="Chen Y."/>
            <person name="Hong S."/>
            <person name="Mi L."/>
            <person name="Sun Q."/>
            <person name="Zhang L."/>
            <person name="Zhou B."/>
            <person name="Peng R."/>
            <person name="Zhang X."/>
            <person name="Liu F."/>
        </authorList>
    </citation>
    <scope>NUCLEOTIDE SEQUENCE [LARGE SCALE GENOMIC DNA]</scope>
    <source>
        <strain evidence="4">cv. PA1801</strain>
    </source>
</reference>
<name>A0A5B6X0A1_9ROSI</name>
<accession>A0A5B6X0A1</accession>